<evidence type="ECO:0000313" key="1">
    <source>
        <dbReference type="EMBL" id="KPM07335.1"/>
    </source>
</evidence>
<name>A0A132A9Q8_SARSC</name>
<dbReference type="AlphaFoldDB" id="A0A132A9Q8"/>
<gene>
    <name evidence="1" type="ORF">QR98_0058260</name>
</gene>
<dbReference type="OrthoDB" id="10063916at2759"/>
<evidence type="ECO:0000313" key="2">
    <source>
        <dbReference type="Proteomes" id="UP000616769"/>
    </source>
</evidence>
<comment type="caution">
    <text evidence="1">The sequence shown here is derived from an EMBL/GenBank/DDBJ whole genome shotgun (WGS) entry which is preliminary data.</text>
</comment>
<proteinExistence type="predicted"/>
<dbReference type="VEuPathDB" id="VectorBase:SSCA003607"/>
<sequence>MICHCKDLDQDSYDEEFDGTNNVARVDSIEKDEGDDITIVHKDSKIGKDLKIFEQFLRNDDER</sequence>
<accession>A0A132A9Q8</accession>
<protein>
    <submittedName>
        <fullName evidence="1">Uncharacterized protein</fullName>
    </submittedName>
</protein>
<dbReference type="Proteomes" id="UP000616769">
    <property type="component" value="Unassembled WGS sequence"/>
</dbReference>
<organism evidence="1 2">
    <name type="scientific">Sarcoptes scabiei</name>
    <name type="common">Itch mite</name>
    <name type="synonym">Acarus scabiei</name>
    <dbReference type="NCBI Taxonomy" id="52283"/>
    <lineage>
        <taxon>Eukaryota</taxon>
        <taxon>Metazoa</taxon>
        <taxon>Ecdysozoa</taxon>
        <taxon>Arthropoda</taxon>
        <taxon>Chelicerata</taxon>
        <taxon>Arachnida</taxon>
        <taxon>Acari</taxon>
        <taxon>Acariformes</taxon>
        <taxon>Sarcoptiformes</taxon>
        <taxon>Astigmata</taxon>
        <taxon>Psoroptidia</taxon>
        <taxon>Sarcoptoidea</taxon>
        <taxon>Sarcoptidae</taxon>
        <taxon>Sarcoptinae</taxon>
        <taxon>Sarcoptes</taxon>
    </lineage>
</organism>
<reference evidence="1 2" key="1">
    <citation type="journal article" date="2015" name="Parasit. Vectors">
        <title>Draft genome of the scabies mite.</title>
        <authorList>
            <person name="Rider S.D.Jr."/>
            <person name="Morgan M.S."/>
            <person name="Arlian L.G."/>
        </authorList>
    </citation>
    <scope>NUCLEOTIDE SEQUENCE [LARGE SCALE GENOMIC DNA]</scope>
    <source>
        <strain evidence="1">Arlian Lab</strain>
    </source>
</reference>
<dbReference type="EMBL" id="JXLN01011494">
    <property type="protein sequence ID" value="KPM07335.1"/>
    <property type="molecule type" value="Genomic_DNA"/>
</dbReference>